<dbReference type="GO" id="GO:0009744">
    <property type="term" value="P:response to sucrose"/>
    <property type="evidence" value="ECO:0007669"/>
    <property type="project" value="UniProtKB-ARBA"/>
</dbReference>
<dbReference type="PANTHER" id="PTHR20855">
    <property type="entry name" value="ADIPOR/PROGESTIN RECEPTOR-RELATED"/>
    <property type="match status" value="1"/>
</dbReference>
<dbReference type="AlphaFoldDB" id="A0A4S8IQR2"/>
<dbReference type="Pfam" id="PF03006">
    <property type="entry name" value="HlyIII"/>
    <property type="match status" value="1"/>
</dbReference>
<dbReference type="STRING" id="52838.A0A4S8IQR2"/>
<sequence length="186" mass="20883">MCFHLSLAGTYCNYYPIVSPCRFMHSDHTSIPVLPIPQWPFFAFLSGAMFCLLASSTCHLLSSYSHRLAYIMLRLDYAGIATLISTSFYHPVYYSFMCNLFFCNIYLGFITIGGVATFAVSLFPVFQIPEFRAIRASIFFGMGVSALVPMLHKLIVFWPQLAALHTTGYEILMGLLYGLSALVYAT</sequence>
<comment type="subcellular location">
    <subcellularLocation>
        <location evidence="1">Membrane</location>
        <topology evidence="1">Multi-pass membrane protein</topology>
    </subcellularLocation>
</comment>
<feature type="transmembrane region" description="Helical" evidence="7">
    <location>
        <begin position="39"/>
        <end position="61"/>
    </location>
</feature>
<keyword evidence="6" id="KW-0479">Metal-binding</keyword>
<feature type="transmembrane region" description="Helical" evidence="7">
    <location>
        <begin position="105"/>
        <end position="126"/>
    </location>
</feature>
<accession>A0A4S8IQR2</accession>
<feature type="binding site" evidence="6">
    <location>
        <position position="59"/>
    </location>
    <ligand>
        <name>Zn(2+)</name>
        <dbReference type="ChEBI" id="CHEBI:29105"/>
    </ligand>
</feature>
<feature type="transmembrane region" description="Helical" evidence="7">
    <location>
        <begin position="167"/>
        <end position="185"/>
    </location>
</feature>
<dbReference type="Proteomes" id="UP000317650">
    <property type="component" value="Chromosome 6"/>
</dbReference>
<evidence type="ECO:0000256" key="3">
    <source>
        <dbReference type="ARBA" id="ARBA00022692"/>
    </source>
</evidence>
<reference evidence="8 9" key="1">
    <citation type="journal article" date="2019" name="Nat. Plants">
        <title>Genome sequencing of Musa balbisiana reveals subgenome evolution and function divergence in polyploid bananas.</title>
        <authorList>
            <person name="Yao X."/>
        </authorList>
    </citation>
    <scope>NUCLEOTIDE SEQUENCE [LARGE SCALE GENOMIC DNA]</scope>
    <source>
        <strain evidence="9">cv. DH-PKW</strain>
        <tissue evidence="8">Leaves</tissue>
    </source>
</reference>
<organism evidence="8 9">
    <name type="scientific">Musa balbisiana</name>
    <name type="common">Banana</name>
    <dbReference type="NCBI Taxonomy" id="52838"/>
    <lineage>
        <taxon>Eukaryota</taxon>
        <taxon>Viridiplantae</taxon>
        <taxon>Streptophyta</taxon>
        <taxon>Embryophyta</taxon>
        <taxon>Tracheophyta</taxon>
        <taxon>Spermatophyta</taxon>
        <taxon>Magnoliopsida</taxon>
        <taxon>Liliopsida</taxon>
        <taxon>Zingiberales</taxon>
        <taxon>Musaceae</taxon>
        <taxon>Musa</taxon>
    </lineage>
</organism>
<keyword evidence="9" id="KW-1185">Reference proteome</keyword>
<protein>
    <submittedName>
        <fullName evidence="8">Uncharacterized protein</fullName>
    </submittedName>
</protein>
<evidence type="ECO:0000313" key="9">
    <source>
        <dbReference type="Proteomes" id="UP000317650"/>
    </source>
</evidence>
<comment type="similarity">
    <text evidence="2">Belongs to the ADIPOR family.</text>
</comment>
<gene>
    <name evidence="8" type="ORF">C4D60_Mb06t25370</name>
</gene>
<keyword evidence="6" id="KW-0862">Zinc</keyword>
<evidence type="ECO:0000256" key="4">
    <source>
        <dbReference type="ARBA" id="ARBA00022989"/>
    </source>
</evidence>
<name>A0A4S8IQR2_MUSBA</name>
<proteinExistence type="inferred from homology"/>
<keyword evidence="5 7" id="KW-0472">Membrane</keyword>
<dbReference type="GO" id="GO:0038023">
    <property type="term" value="F:signaling receptor activity"/>
    <property type="evidence" value="ECO:0007669"/>
    <property type="project" value="TreeGrafter"/>
</dbReference>
<evidence type="ECO:0000256" key="5">
    <source>
        <dbReference type="ARBA" id="ARBA00023136"/>
    </source>
</evidence>
<dbReference type="GO" id="GO:0046872">
    <property type="term" value="F:metal ion binding"/>
    <property type="evidence" value="ECO:0007669"/>
    <property type="project" value="UniProtKB-KW"/>
</dbReference>
<evidence type="ECO:0000256" key="7">
    <source>
        <dbReference type="SAM" id="Phobius"/>
    </source>
</evidence>
<dbReference type="GO" id="GO:0009725">
    <property type="term" value="P:response to hormone"/>
    <property type="evidence" value="ECO:0007669"/>
    <property type="project" value="TreeGrafter"/>
</dbReference>
<evidence type="ECO:0000256" key="1">
    <source>
        <dbReference type="ARBA" id="ARBA00004141"/>
    </source>
</evidence>
<dbReference type="GO" id="GO:0016020">
    <property type="term" value="C:membrane"/>
    <property type="evidence" value="ECO:0007669"/>
    <property type="project" value="UniProtKB-SubCell"/>
</dbReference>
<dbReference type="InterPro" id="IPR004254">
    <property type="entry name" value="AdipoR/HlyIII-related"/>
</dbReference>
<evidence type="ECO:0000313" key="8">
    <source>
        <dbReference type="EMBL" id="THU50911.1"/>
    </source>
</evidence>
<evidence type="ECO:0000256" key="2">
    <source>
        <dbReference type="ARBA" id="ARBA00007018"/>
    </source>
</evidence>
<comment type="caution">
    <text evidence="8">The sequence shown here is derived from an EMBL/GenBank/DDBJ whole genome shotgun (WGS) entry which is preliminary data.</text>
</comment>
<evidence type="ECO:0000256" key="6">
    <source>
        <dbReference type="PIRSR" id="PIRSR604254-1"/>
    </source>
</evidence>
<dbReference type="PANTHER" id="PTHR20855:SF52">
    <property type="entry name" value="ADIPONECTIN RECEPTOR PROTEIN"/>
    <property type="match status" value="1"/>
</dbReference>
<keyword evidence="3 7" id="KW-0812">Transmembrane</keyword>
<feature type="transmembrane region" description="Helical" evidence="7">
    <location>
        <begin position="73"/>
        <end position="93"/>
    </location>
</feature>
<keyword evidence="4 7" id="KW-1133">Transmembrane helix</keyword>
<feature type="transmembrane region" description="Helical" evidence="7">
    <location>
        <begin position="138"/>
        <end position="161"/>
    </location>
</feature>
<dbReference type="EMBL" id="PYDT01000009">
    <property type="protein sequence ID" value="THU50911.1"/>
    <property type="molecule type" value="Genomic_DNA"/>
</dbReference>